<organism evidence="1 2">
    <name type="scientific">Pectobacterium phage Gaspode</name>
    <dbReference type="NCBI Taxonomy" id="2320194"/>
    <lineage>
        <taxon>Viruses</taxon>
        <taxon>Duplodnaviria</taxon>
        <taxon>Heunggongvirae</taxon>
        <taxon>Uroviricota</taxon>
        <taxon>Caudoviricetes</taxon>
        <taxon>Autographivirales</taxon>
        <taxon>Autoscriptoviridae</taxon>
        <taxon>Corkvirinae</taxon>
        <taxon>Phimunavirus</taxon>
        <taxon>Phimunavirus gaspode</taxon>
    </lineage>
</organism>
<accession>A0A385IF85</accession>
<dbReference type="KEGG" id="vg:55002842"/>
<proteinExistence type="predicted"/>
<sequence length="63" mass="7054">MSYAKKLQTRFNGLSKLSGGTLQKRRDTLNRAGVHHEKSKAFFSTSVKGTERRFSGSQIPRGL</sequence>
<evidence type="ECO:0000313" key="2">
    <source>
        <dbReference type="Proteomes" id="UP000264027"/>
    </source>
</evidence>
<evidence type="ECO:0000313" key="1">
    <source>
        <dbReference type="EMBL" id="AXY81662.1"/>
    </source>
</evidence>
<protein>
    <submittedName>
        <fullName evidence="1">Uncharacterized protein</fullName>
    </submittedName>
</protein>
<dbReference type="EMBL" id="MH807811">
    <property type="protein sequence ID" value="AXY81662.1"/>
    <property type="molecule type" value="Genomic_DNA"/>
</dbReference>
<dbReference type="RefSeq" id="YP_009811813.1">
    <property type="nucleotide sequence ID" value="NC_048056.1"/>
</dbReference>
<dbReference type="GeneID" id="55002842"/>
<keyword evidence="2" id="KW-1185">Reference proteome</keyword>
<name>A0A385IF85_9CAUD</name>
<dbReference type="Proteomes" id="UP000264027">
    <property type="component" value="Segment"/>
</dbReference>
<reference evidence="1 2" key="1">
    <citation type="submission" date="2018-08" db="EMBL/GenBank/DDBJ databases">
        <title>SRE bacteriophages.</title>
        <authorList>
            <person name="Carstens A.B."/>
            <person name="Djurhuus A.M."/>
            <person name="Kot W."/>
            <person name="Hansen L.H."/>
        </authorList>
    </citation>
    <scope>NUCLEOTIDE SEQUENCE [LARGE SCALE GENOMIC DNA]</scope>
</reference>